<accession>A0AAN1QM85</accession>
<evidence type="ECO:0008006" key="3">
    <source>
        <dbReference type="Google" id="ProtNLM"/>
    </source>
</evidence>
<proteinExistence type="predicted"/>
<sequence length="193" mass="22358">MGIASVIAVLIVQFHDQWKVHEWHQVLGISDFDPPGERLKTLDDWQMRLAPGQLTVEQQQLMGGLLNELQRLKVDVELEPEVHDRYGGIWSPNQRLIRVNPRMLQSPQSLLKTLSHESIHVAQSCRPNMIDGMNSRPLGLAIDARAKQWVDQSPLYQQSPSDRQVEYEAYSYDDQPQFVIQLLQKYCQRPMVF</sequence>
<dbReference type="Proteomes" id="UP000267249">
    <property type="component" value="Chromosome"/>
</dbReference>
<dbReference type="EMBL" id="CP030139">
    <property type="protein sequence ID" value="AZB71821.1"/>
    <property type="molecule type" value="Genomic_DNA"/>
</dbReference>
<organism evidence="1 2">
    <name type="scientific">Synechococcus elongatus PCC 11801</name>
    <dbReference type="NCBI Taxonomy" id="2219813"/>
    <lineage>
        <taxon>Bacteria</taxon>
        <taxon>Bacillati</taxon>
        <taxon>Cyanobacteriota</taxon>
        <taxon>Cyanophyceae</taxon>
        <taxon>Synechococcales</taxon>
        <taxon>Synechococcaceae</taxon>
        <taxon>Synechococcus</taxon>
    </lineage>
</organism>
<protein>
    <recommendedName>
        <fullName evidence="3">DUF4157 domain-containing protein</fullName>
    </recommendedName>
</protein>
<evidence type="ECO:0000313" key="2">
    <source>
        <dbReference type="Proteomes" id="UP000267249"/>
    </source>
</evidence>
<dbReference type="RefSeq" id="WP_208675464.1">
    <property type="nucleotide sequence ID" value="NZ_CP030139.2"/>
</dbReference>
<evidence type="ECO:0000313" key="1">
    <source>
        <dbReference type="EMBL" id="AZB71821.1"/>
    </source>
</evidence>
<gene>
    <name evidence="1" type="ORF">DOP62_02950</name>
</gene>
<name>A0AAN1QM85_SYNEL</name>
<dbReference type="AlphaFoldDB" id="A0AAN1QM85"/>
<reference evidence="1 2" key="1">
    <citation type="journal article" date="2018" name="Sci. Rep.">
        <title>Genome Features and Biochemical Characteristics of a Robust, Fast Growing and Naturally Transformable Cyanobacterium Synechococcus elongatus PCC 11801 Isolated from India.</title>
        <authorList>
            <person name="Jaiswal D."/>
            <person name="Sengupta A."/>
            <person name="Sohoni S."/>
            <person name="Sengupta S."/>
            <person name="Phadnavis A.G."/>
            <person name="Pakrasi H.B."/>
            <person name="Wangikar P.P."/>
        </authorList>
    </citation>
    <scope>NUCLEOTIDE SEQUENCE [LARGE SCALE GENOMIC DNA]</scope>
    <source>
        <strain evidence="1 2">PCC 11801</strain>
    </source>
</reference>